<dbReference type="EMBL" id="JAGIOI010000001">
    <property type="protein sequence ID" value="MBP2414845.1"/>
    <property type="molecule type" value="Genomic_DNA"/>
</dbReference>
<comment type="caution">
    <text evidence="2">The sequence shown here is derived from an EMBL/GenBank/DDBJ whole genome shotgun (WGS) entry which is preliminary data.</text>
</comment>
<dbReference type="NCBIfam" id="TIGR02778">
    <property type="entry name" value="ligD_pol"/>
    <property type="match status" value="1"/>
</dbReference>
<dbReference type="RefSeq" id="WP_245346601.1">
    <property type="nucleotide sequence ID" value="NZ_JAGIOI010000001.1"/>
</dbReference>
<evidence type="ECO:0000313" key="3">
    <source>
        <dbReference type="Proteomes" id="UP000711614"/>
    </source>
</evidence>
<feature type="domain" description="DNA ligase D polymerase" evidence="1">
    <location>
        <begin position="33"/>
        <end position="286"/>
    </location>
</feature>
<accession>A0ABS4Z294</accession>
<protein>
    <submittedName>
        <fullName evidence="2">DNA ligase D-like protein (Predicted polymerase)</fullName>
    </submittedName>
</protein>
<dbReference type="PANTHER" id="PTHR42705:SF2">
    <property type="entry name" value="BIFUNCTIONAL NON-HOMOLOGOUS END JOINING PROTEIN LIGD"/>
    <property type="match status" value="1"/>
</dbReference>
<evidence type="ECO:0000259" key="1">
    <source>
        <dbReference type="Pfam" id="PF21686"/>
    </source>
</evidence>
<reference evidence="2 3" key="1">
    <citation type="submission" date="2021-03" db="EMBL/GenBank/DDBJ databases">
        <title>Sequencing the genomes of 1000 actinobacteria strains.</title>
        <authorList>
            <person name="Klenk H.-P."/>
        </authorList>
    </citation>
    <scope>NUCLEOTIDE SEQUENCE [LARGE SCALE GENOMIC DNA]</scope>
    <source>
        <strain evidence="2 3">DSM 16005</strain>
    </source>
</reference>
<sequence>MNDASARRRMDAGDGTVRLSHPAKILYPETGTTKTDVASYYLHVAPVLIQWARNRPATRKRWVDGVGTAAAPGNSFFQKNLDTGTPDWVIRQRLHHKDHDAVYPLVNDARTLAWLAQISALEIHVPQWQFSDAGKPGNPDRLVLDLDPGEGAGLAECAAVALIAKGSLDRLGLPSLPVTSGSKGIHVYAGLDGRRSSADIAALAHEVALSMEHDHPELVVSRMGKDVRRRKIFIDWSQNWQAKTTIVPYSLRGRPTPTAAAPRQWSEIATPGLAQLGYREVIERIDAGLVPVIPPPSAC</sequence>
<name>A0ABS4Z294_9MICC</name>
<evidence type="ECO:0000313" key="2">
    <source>
        <dbReference type="EMBL" id="MBP2414845.1"/>
    </source>
</evidence>
<dbReference type="Proteomes" id="UP000711614">
    <property type="component" value="Unassembled WGS sequence"/>
</dbReference>
<dbReference type="Pfam" id="PF21686">
    <property type="entry name" value="LigD_Prim-Pol"/>
    <property type="match status" value="1"/>
</dbReference>
<dbReference type="InterPro" id="IPR014145">
    <property type="entry name" value="LigD_pol_dom"/>
</dbReference>
<dbReference type="InterPro" id="IPR052171">
    <property type="entry name" value="NHEJ_LigD"/>
</dbReference>
<keyword evidence="3" id="KW-1185">Reference proteome</keyword>
<dbReference type="PANTHER" id="PTHR42705">
    <property type="entry name" value="BIFUNCTIONAL NON-HOMOLOGOUS END JOINING PROTEIN LIGD"/>
    <property type="match status" value="1"/>
</dbReference>
<organism evidence="2 3">
    <name type="scientific">Arthrobacter stackebrandtii</name>
    <dbReference type="NCBI Taxonomy" id="272161"/>
    <lineage>
        <taxon>Bacteria</taxon>
        <taxon>Bacillati</taxon>
        <taxon>Actinomycetota</taxon>
        <taxon>Actinomycetes</taxon>
        <taxon>Micrococcales</taxon>
        <taxon>Micrococcaceae</taxon>
        <taxon>Arthrobacter</taxon>
    </lineage>
</organism>
<gene>
    <name evidence="2" type="ORF">JOF48_003644</name>
</gene>
<proteinExistence type="predicted"/>
<dbReference type="Gene3D" id="3.90.920.10">
    <property type="entry name" value="DNA primase, PRIM domain"/>
    <property type="match status" value="1"/>
</dbReference>